<dbReference type="Proteomes" id="UP000076532">
    <property type="component" value="Unassembled WGS sequence"/>
</dbReference>
<keyword evidence="3 5" id="KW-1133">Transmembrane helix</keyword>
<evidence type="ECO:0000256" key="5">
    <source>
        <dbReference type="SAM" id="Phobius"/>
    </source>
</evidence>
<evidence type="ECO:0000313" key="8">
    <source>
        <dbReference type="Proteomes" id="UP000076532"/>
    </source>
</evidence>
<comment type="subcellular location">
    <subcellularLocation>
        <location evidence="1">Mitochondrion</location>
    </subcellularLocation>
</comment>
<evidence type="ECO:0000256" key="4">
    <source>
        <dbReference type="ARBA" id="ARBA00023136"/>
    </source>
</evidence>
<feature type="transmembrane region" description="Helical" evidence="5">
    <location>
        <begin position="149"/>
        <end position="169"/>
    </location>
</feature>
<feature type="transmembrane region" description="Helical" evidence="5">
    <location>
        <begin position="118"/>
        <end position="137"/>
    </location>
</feature>
<accession>A0A166CBJ6</accession>
<proteinExistence type="predicted"/>
<keyword evidence="4 5" id="KW-0472">Membrane</keyword>
<dbReference type="EMBL" id="KV417632">
    <property type="protein sequence ID" value="KZP13487.1"/>
    <property type="molecule type" value="Genomic_DNA"/>
</dbReference>
<keyword evidence="8" id="KW-1185">Reference proteome</keyword>
<name>A0A166CBJ6_9AGAM</name>
<protein>
    <submittedName>
        <fullName evidence="7">Mitochondrion protein</fullName>
    </submittedName>
</protein>
<dbReference type="STRING" id="436010.A0A166CBJ6"/>
<dbReference type="PROSITE" id="PS51503">
    <property type="entry name" value="HIG1"/>
    <property type="match status" value="1"/>
</dbReference>
<dbReference type="AlphaFoldDB" id="A0A166CBJ6"/>
<reference evidence="7 8" key="1">
    <citation type="journal article" date="2016" name="Mol. Biol. Evol.">
        <title>Comparative Genomics of Early-Diverging Mushroom-Forming Fungi Provides Insights into the Origins of Lignocellulose Decay Capabilities.</title>
        <authorList>
            <person name="Nagy L.G."/>
            <person name="Riley R."/>
            <person name="Tritt A."/>
            <person name="Adam C."/>
            <person name="Daum C."/>
            <person name="Floudas D."/>
            <person name="Sun H."/>
            <person name="Yadav J.S."/>
            <person name="Pangilinan J."/>
            <person name="Larsson K.H."/>
            <person name="Matsuura K."/>
            <person name="Barry K."/>
            <person name="Labutti K."/>
            <person name="Kuo R."/>
            <person name="Ohm R.A."/>
            <person name="Bhattacharya S.S."/>
            <person name="Shirouzu T."/>
            <person name="Yoshinaga Y."/>
            <person name="Martin F.M."/>
            <person name="Grigoriev I.V."/>
            <person name="Hibbett D.S."/>
        </authorList>
    </citation>
    <scope>NUCLEOTIDE SEQUENCE [LARGE SCALE GENOMIC DNA]</scope>
    <source>
        <strain evidence="7 8">CBS 109695</strain>
    </source>
</reference>
<evidence type="ECO:0000256" key="2">
    <source>
        <dbReference type="ARBA" id="ARBA00022692"/>
    </source>
</evidence>
<dbReference type="OrthoDB" id="1915122at2759"/>
<dbReference type="InterPro" id="IPR007667">
    <property type="entry name" value="Hypoxia_induced_domain"/>
</dbReference>
<organism evidence="7 8">
    <name type="scientific">Athelia psychrophila</name>
    <dbReference type="NCBI Taxonomy" id="1759441"/>
    <lineage>
        <taxon>Eukaryota</taxon>
        <taxon>Fungi</taxon>
        <taxon>Dikarya</taxon>
        <taxon>Basidiomycota</taxon>
        <taxon>Agaricomycotina</taxon>
        <taxon>Agaricomycetes</taxon>
        <taxon>Agaricomycetidae</taxon>
        <taxon>Atheliales</taxon>
        <taxon>Atheliaceae</taxon>
        <taxon>Athelia</taxon>
    </lineage>
</organism>
<evidence type="ECO:0000313" key="7">
    <source>
        <dbReference type="EMBL" id="KZP13487.1"/>
    </source>
</evidence>
<feature type="domain" description="HIG1" evidence="6">
    <location>
        <begin position="90"/>
        <end position="181"/>
    </location>
</feature>
<gene>
    <name evidence="7" type="ORF">FIBSPDRAFT_835132</name>
</gene>
<evidence type="ECO:0000256" key="3">
    <source>
        <dbReference type="ARBA" id="ARBA00022989"/>
    </source>
</evidence>
<dbReference type="GO" id="GO:0005739">
    <property type="term" value="C:mitochondrion"/>
    <property type="evidence" value="ECO:0007669"/>
    <property type="project" value="UniProtKB-SubCell"/>
</dbReference>
<keyword evidence="2 5" id="KW-0812">Transmembrane</keyword>
<feature type="transmembrane region" description="Helical" evidence="5">
    <location>
        <begin position="50"/>
        <end position="69"/>
    </location>
</feature>
<evidence type="ECO:0000259" key="6">
    <source>
        <dbReference type="PROSITE" id="PS51503"/>
    </source>
</evidence>
<sequence>MKLLTSDELNAHNNATIRGAIEGTVGGLVVAVPASVILNRRWAYYRRLPFSLKALGVIFVAVPALAIQAERRSIDFGISQWSGAGKMELDREAEEKRAAWEALSTRNKVTNWLIGHQYSVMLGGWLGTGAVAGTFIWRNKYQTTPQKLVQVRMWAQAMAVGLILAGGLLTHRAQTDSVAKPRVTDHSWAAILEEQAVEEESRKVKHMTAAPV</sequence>
<evidence type="ECO:0000256" key="1">
    <source>
        <dbReference type="ARBA" id="ARBA00004173"/>
    </source>
</evidence>
<feature type="transmembrane region" description="Helical" evidence="5">
    <location>
        <begin position="20"/>
        <end position="38"/>
    </location>
</feature>